<dbReference type="CDD" id="cd06170">
    <property type="entry name" value="LuxR_C_like"/>
    <property type="match status" value="1"/>
</dbReference>
<reference evidence="3 4" key="1">
    <citation type="submission" date="2019-02" db="EMBL/GenBank/DDBJ databases">
        <title>Sequencing the genomes of 1000 actinobacteria strains.</title>
        <authorList>
            <person name="Klenk H.-P."/>
        </authorList>
    </citation>
    <scope>NUCLEOTIDE SEQUENCE [LARGE SCALE GENOMIC DNA]</scope>
    <source>
        <strain evidence="3 4">DSM 17364</strain>
    </source>
</reference>
<dbReference type="EMBL" id="SHLA01000001">
    <property type="protein sequence ID" value="RZU60836.1"/>
    <property type="molecule type" value="Genomic_DNA"/>
</dbReference>
<evidence type="ECO:0000313" key="4">
    <source>
        <dbReference type="Proteomes" id="UP000292685"/>
    </source>
</evidence>
<gene>
    <name evidence="3" type="ORF">EV380_0385</name>
</gene>
<proteinExistence type="predicted"/>
<dbReference type="SUPFAM" id="SSF46894">
    <property type="entry name" value="C-terminal effector domain of the bipartite response regulators"/>
    <property type="match status" value="1"/>
</dbReference>
<evidence type="ECO:0000256" key="1">
    <source>
        <dbReference type="ARBA" id="ARBA00023125"/>
    </source>
</evidence>
<sequence length="780" mass="84189">MSELPARPELPVWPRLAERLLSSCLIGVRGPSGIGRRDVAAAWAAQRSRETGGPVVTLGPAEFFGDPAEASDALRRAIAAARAAQAGVSIAVVLSPHPAVGDVIRELGGVVSGPRDLLLTRDEARETTRRAYPAGAEMEFEAWFSAAWPVVGGWLRGYDILLARGGDPAESAKHLQSAVDDAWLPWISAQPAADVLTRIGQFPLATEEALAQTESGTLVLGLDAARRAGIVQGDRVPQAVRRACSSALYQRDPNAARAAVRETARALFGAGEYAEGVRTALDAGEWETLVPLLLAGWARLLNDDQALLIRAFRSVPRHVARGYPVVRAGQVLLDPHELNTALPVTSEPDESEIIAELRAEHRSSRSRQRPLALTTATGLMIYERRLGLYDDAYATATDTLRISSVASNDVGPSVHAIAGFEIGLTSLLADDIPQSFAGYELSQSRARRVPHWDALKVSSGGLAVLHALRGDLRAATEWIERGREVVAAHGRHTRAEGALTVAAALTAIEQFDLDGARRELAALPEFPDNSDKWPLHLLALGRLALLEGRTGDIDHMLERAVVDRSVAAGSPIAVRLTAVLRAETELTRQRPREALRIAETRLGDTVDGLVYRAWATISLGGIADGRGLARRALALDPPPRERKIAGGLLAATGKEEDDDVAAFVADYPAPPHSLIGLAPLWQVPERREEVRQLGILPRIDLDRLDSVGFRPFPGLDERPRLTPRERDILDCLKRGLTRKETAEKLFVSDNTVKSQTSSLYAKLGVSSRSEAMAAANRWGL</sequence>
<dbReference type="SMART" id="SM00421">
    <property type="entry name" value="HTH_LUXR"/>
    <property type="match status" value="1"/>
</dbReference>
<dbReference type="Gene3D" id="1.10.10.10">
    <property type="entry name" value="Winged helix-like DNA-binding domain superfamily/Winged helix DNA-binding domain"/>
    <property type="match status" value="1"/>
</dbReference>
<dbReference type="InterPro" id="IPR039420">
    <property type="entry name" value="WalR-like"/>
</dbReference>
<dbReference type="GO" id="GO:0006355">
    <property type="term" value="P:regulation of DNA-templated transcription"/>
    <property type="evidence" value="ECO:0007669"/>
    <property type="project" value="InterPro"/>
</dbReference>
<dbReference type="InterPro" id="IPR016032">
    <property type="entry name" value="Sig_transdc_resp-reg_C-effctor"/>
</dbReference>
<dbReference type="RefSeq" id="WP_130448948.1">
    <property type="nucleotide sequence ID" value="NZ_SHLA01000001.1"/>
</dbReference>
<dbReference type="GO" id="GO:0003677">
    <property type="term" value="F:DNA binding"/>
    <property type="evidence" value="ECO:0007669"/>
    <property type="project" value="UniProtKB-KW"/>
</dbReference>
<keyword evidence="1" id="KW-0238">DNA-binding</keyword>
<dbReference type="PANTHER" id="PTHR43214:SF43">
    <property type="entry name" value="TWO-COMPONENT RESPONSE REGULATOR"/>
    <property type="match status" value="1"/>
</dbReference>
<evidence type="ECO:0000259" key="2">
    <source>
        <dbReference type="PROSITE" id="PS50043"/>
    </source>
</evidence>
<dbReference type="PANTHER" id="PTHR43214">
    <property type="entry name" value="TWO-COMPONENT RESPONSE REGULATOR"/>
    <property type="match status" value="1"/>
</dbReference>
<dbReference type="InterPro" id="IPR000792">
    <property type="entry name" value="Tscrpt_reg_LuxR_C"/>
</dbReference>
<dbReference type="OrthoDB" id="3178268at2"/>
<protein>
    <submittedName>
        <fullName evidence="3">Regulatory LuxR family protein</fullName>
    </submittedName>
</protein>
<dbReference type="AlphaFoldDB" id="A0A4V2G9L5"/>
<feature type="domain" description="HTH luxR-type" evidence="2">
    <location>
        <begin position="714"/>
        <end position="779"/>
    </location>
</feature>
<comment type="caution">
    <text evidence="3">The sequence shown here is derived from an EMBL/GenBank/DDBJ whole genome shotgun (WGS) entry which is preliminary data.</text>
</comment>
<dbReference type="PROSITE" id="PS50043">
    <property type="entry name" value="HTH_LUXR_2"/>
    <property type="match status" value="1"/>
</dbReference>
<evidence type="ECO:0000313" key="3">
    <source>
        <dbReference type="EMBL" id="RZU60836.1"/>
    </source>
</evidence>
<dbReference type="Proteomes" id="UP000292685">
    <property type="component" value="Unassembled WGS sequence"/>
</dbReference>
<organism evidence="3 4">
    <name type="scientific">Zhihengliuella halotolerans</name>
    <dbReference type="NCBI Taxonomy" id="370736"/>
    <lineage>
        <taxon>Bacteria</taxon>
        <taxon>Bacillati</taxon>
        <taxon>Actinomycetota</taxon>
        <taxon>Actinomycetes</taxon>
        <taxon>Micrococcales</taxon>
        <taxon>Micrococcaceae</taxon>
        <taxon>Zhihengliuella</taxon>
    </lineage>
</organism>
<dbReference type="Pfam" id="PF00196">
    <property type="entry name" value="GerE"/>
    <property type="match status" value="1"/>
</dbReference>
<name>A0A4V2G9L5_9MICC</name>
<dbReference type="PRINTS" id="PR00038">
    <property type="entry name" value="HTHLUXR"/>
</dbReference>
<accession>A0A4V2G9L5</accession>
<keyword evidence="4" id="KW-1185">Reference proteome</keyword>
<dbReference type="InterPro" id="IPR036388">
    <property type="entry name" value="WH-like_DNA-bd_sf"/>
</dbReference>